<dbReference type="EMBL" id="AP006878">
    <property type="protein sequence ID" value="BAD85109.1"/>
    <property type="molecule type" value="Genomic_DNA"/>
</dbReference>
<protein>
    <submittedName>
        <fullName evidence="1">Uncharacterized protein</fullName>
    </submittedName>
</protein>
<gene>
    <name evidence="1" type="ordered locus">TK0920</name>
</gene>
<keyword evidence="2" id="KW-1185">Reference proteome</keyword>
<sequence length="63" mass="6923">MLLWILSDTGVGLLFGGPLISGAIKSYQELEEAEYLVTHYKGEGAIKNAMEMAKDARNYSIKS</sequence>
<accession>Q5JI65</accession>
<evidence type="ECO:0000313" key="2">
    <source>
        <dbReference type="Proteomes" id="UP000000536"/>
    </source>
</evidence>
<dbReference type="EnsemblBacteria" id="BAD85109">
    <property type="protein sequence ID" value="BAD85109"/>
    <property type="gene ID" value="TK0920"/>
</dbReference>
<dbReference type="HOGENOM" id="CLU_2875274_0_0_2"/>
<evidence type="ECO:0000313" key="1">
    <source>
        <dbReference type="EMBL" id="BAD85109.1"/>
    </source>
</evidence>
<dbReference type="InParanoid" id="Q5JI65"/>
<proteinExistence type="predicted"/>
<reference evidence="1 2" key="1">
    <citation type="journal article" date="2005" name="Genome Res.">
        <title>Complete genome sequence of the hyperthermophilic archaeon Thermococcus kodakaraensis KOD1 and comparison with Pyrococcus genomes.</title>
        <authorList>
            <person name="Fukui T."/>
            <person name="Atomi H."/>
            <person name="Kanai T."/>
            <person name="Matsumi R."/>
            <person name="Fujiwara S."/>
            <person name="Imanaka T."/>
        </authorList>
    </citation>
    <scope>NUCLEOTIDE SEQUENCE [LARGE SCALE GENOMIC DNA]</scope>
    <source>
        <strain evidence="2">ATCC BAA-918 / JCM 12380 / KOD1</strain>
    </source>
</reference>
<organism evidence="1 2">
    <name type="scientific">Thermococcus kodakarensis (strain ATCC BAA-918 / JCM 12380 / KOD1)</name>
    <name type="common">Pyrococcus kodakaraensis (strain KOD1)</name>
    <dbReference type="NCBI Taxonomy" id="69014"/>
    <lineage>
        <taxon>Archaea</taxon>
        <taxon>Methanobacteriati</taxon>
        <taxon>Methanobacteriota</taxon>
        <taxon>Thermococci</taxon>
        <taxon>Thermococcales</taxon>
        <taxon>Thermococcaceae</taxon>
        <taxon>Thermococcus</taxon>
    </lineage>
</organism>
<dbReference type="KEGG" id="tko:TK0920"/>
<name>Q5JI65_THEKO</name>
<dbReference type="STRING" id="69014.TK0920"/>
<dbReference type="Proteomes" id="UP000000536">
    <property type="component" value="Chromosome"/>
</dbReference>
<dbReference type="AlphaFoldDB" id="Q5JI65"/>